<dbReference type="GO" id="GO:0006355">
    <property type="term" value="P:regulation of DNA-templated transcription"/>
    <property type="evidence" value="ECO:0007669"/>
    <property type="project" value="InterPro"/>
</dbReference>
<dbReference type="AlphaFoldDB" id="A0A3N8NXD6"/>
<comment type="caution">
    <text evidence="1">The sequence shown here is derived from an EMBL/GenBank/DDBJ whole genome shotgun (WGS) entry which is preliminary data.</text>
</comment>
<dbReference type="InterPro" id="IPR010985">
    <property type="entry name" value="Ribbon_hlx_hlx"/>
</dbReference>
<accession>A0A3N8NXD6</accession>
<dbReference type="EMBL" id="QTQV01000039">
    <property type="protein sequence ID" value="RQT04347.1"/>
    <property type="molecule type" value="Genomic_DNA"/>
</dbReference>
<sequence length="144" mass="15424">MTLSLRILASTGPAGLSYICAQSLDDASGTWFIGCTPRTIARAHRSTPGLLTRAMTDAFRLKTGGRFSFTAAEEPAMTSASTIKPIRKTVQFNARFTQSMNEELNLRAQERGVTGSEVVRALVAAWLRNPSTVAVGFEQNGAAA</sequence>
<dbReference type="Proteomes" id="UP000277921">
    <property type="component" value="Unassembled WGS sequence"/>
</dbReference>
<organism evidence="1 2">
    <name type="scientific">Burkholderia contaminans</name>
    <dbReference type="NCBI Taxonomy" id="488447"/>
    <lineage>
        <taxon>Bacteria</taxon>
        <taxon>Pseudomonadati</taxon>
        <taxon>Pseudomonadota</taxon>
        <taxon>Betaproteobacteria</taxon>
        <taxon>Burkholderiales</taxon>
        <taxon>Burkholderiaceae</taxon>
        <taxon>Burkholderia</taxon>
        <taxon>Burkholderia cepacia complex</taxon>
    </lineage>
</organism>
<dbReference type="SUPFAM" id="SSF47598">
    <property type="entry name" value="Ribbon-helix-helix"/>
    <property type="match status" value="1"/>
</dbReference>
<name>A0A3N8NXD6_9BURK</name>
<protein>
    <submittedName>
        <fullName evidence="1">Uncharacterized protein</fullName>
    </submittedName>
</protein>
<evidence type="ECO:0000313" key="1">
    <source>
        <dbReference type="EMBL" id="RQT04347.1"/>
    </source>
</evidence>
<gene>
    <name evidence="1" type="ORF">DF051_36930</name>
</gene>
<dbReference type="RefSeq" id="WP_124585480.1">
    <property type="nucleotide sequence ID" value="NZ_QTQV01000039.1"/>
</dbReference>
<reference evidence="1 2" key="1">
    <citation type="submission" date="2018-08" db="EMBL/GenBank/DDBJ databases">
        <title>Comparative analysis of Burkholderia isolates from Puerto Rico.</title>
        <authorList>
            <person name="Hall C."/>
            <person name="Sahl J."/>
            <person name="Wagner D."/>
        </authorList>
    </citation>
    <scope>NUCLEOTIDE SEQUENCE [LARGE SCALE GENOMIC DNA]</scope>
    <source>
        <strain evidence="1 2">Bp9025</strain>
    </source>
</reference>
<proteinExistence type="predicted"/>
<evidence type="ECO:0000313" key="2">
    <source>
        <dbReference type="Proteomes" id="UP000277921"/>
    </source>
</evidence>